<reference evidence="3 4" key="1">
    <citation type="submission" date="2017-03" db="EMBL/GenBank/DDBJ databases">
        <title>Genome Survey of Euroglyphus maynei.</title>
        <authorList>
            <person name="Arlian L.G."/>
            <person name="Morgan M.S."/>
            <person name="Rider S.D."/>
        </authorList>
    </citation>
    <scope>NUCLEOTIDE SEQUENCE [LARGE SCALE GENOMIC DNA]</scope>
    <source>
        <strain evidence="3">Arlian Lab</strain>
        <tissue evidence="3">Whole body</tissue>
    </source>
</reference>
<accession>A0A1Y3BS59</accession>
<sequence>MELENELNENKLKNIQILKLANEIVRHLDGTIKVTCCKSAKDRTGMSVTLEEVRFVFEFLQFDKHLHSHLFQTMLDTLRRNGTRIENVRKNIGAKKYAFNYLCLLTFPMEFRPPLGTYSNVES</sequence>
<keyword evidence="2" id="KW-0443">Lipid metabolism</keyword>
<evidence type="ECO:0000313" key="3">
    <source>
        <dbReference type="EMBL" id="OTF82917.1"/>
    </source>
</evidence>
<dbReference type="Proteomes" id="UP000194236">
    <property type="component" value="Unassembled WGS sequence"/>
</dbReference>
<proteinExistence type="predicted"/>
<keyword evidence="1" id="KW-0378">Hydrolase</keyword>
<evidence type="ECO:0000256" key="2">
    <source>
        <dbReference type="ARBA" id="ARBA00023098"/>
    </source>
</evidence>
<dbReference type="OrthoDB" id="159395at2759"/>
<organism evidence="3 4">
    <name type="scientific">Euroglyphus maynei</name>
    <name type="common">Mayne's house dust mite</name>
    <dbReference type="NCBI Taxonomy" id="6958"/>
    <lineage>
        <taxon>Eukaryota</taxon>
        <taxon>Metazoa</taxon>
        <taxon>Ecdysozoa</taxon>
        <taxon>Arthropoda</taxon>
        <taxon>Chelicerata</taxon>
        <taxon>Arachnida</taxon>
        <taxon>Acari</taxon>
        <taxon>Acariformes</taxon>
        <taxon>Sarcoptiformes</taxon>
        <taxon>Astigmata</taxon>
        <taxon>Psoroptidia</taxon>
        <taxon>Analgoidea</taxon>
        <taxon>Pyroglyphidae</taxon>
        <taxon>Pyroglyphinae</taxon>
        <taxon>Euroglyphus</taxon>
    </lineage>
</organism>
<dbReference type="GO" id="GO:0005737">
    <property type="term" value="C:cytoplasm"/>
    <property type="evidence" value="ECO:0007669"/>
    <property type="project" value="TreeGrafter"/>
</dbReference>
<evidence type="ECO:0000313" key="4">
    <source>
        <dbReference type="Proteomes" id="UP000194236"/>
    </source>
</evidence>
<dbReference type="PANTHER" id="PTHR12187:SF11">
    <property type="entry name" value="PHOSPHATIDYLINOSITOL-3,4-BISPHOSPHATE 4-PHOSPHATASE"/>
    <property type="match status" value="1"/>
</dbReference>
<comment type="caution">
    <text evidence="3">The sequence shown here is derived from an EMBL/GenBank/DDBJ whole genome shotgun (WGS) entry which is preliminary data.</text>
</comment>
<evidence type="ECO:0000256" key="1">
    <source>
        <dbReference type="ARBA" id="ARBA00022801"/>
    </source>
</evidence>
<dbReference type="AlphaFoldDB" id="A0A1Y3BS59"/>
<dbReference type="PANTHER" id="PTHR12187">
    <property type="entry name" value="AGAP000124-PA"/>
    <property type="match status" value="1"/>
</dbReference>
<protein>
    <submittedName>
        <fullName evidence="3">Uncharacterized protein</fullName>
    </submittedName>
</protein>
<name>A0A1Y3BS59_EURMA</name>
<dbReference type="EMBL" id="MUJZ01006141">
    <property type="protein sequence ID" value="OTF82917.1"/>
    <property type="molecule type" value="Genomic_DNA"/>
</dbReference>
<gene>
    <name evidence="3" type="ORF">BLA29_010788</name>
</gene>
<dbReference type="GO" id="GO:0016316">
    <property type="term" value="F:phosphatidylinositol-3,4-bisphosphate 4-phosphatase activity"/>
    <property type="evidence" value="ECO:0007669"/>
    <property type="project" value="InterPro"/>
</dbReference>
<keyword evidence="4" id="KW-1185">Reference proteome</keyword>
<dbReference type="InterPro" id="IPR039034">
    <property type="entry name" value="INPP4"/>
</dbReference>